<dbReference type="InterPro" id="IPR050079">
    <property type="entry name" value="DEAD_box_RNA_helicase"/>
</dbReference>
<feature type="domain" description="Helicase ATP-binding" evidence="9">
    <location>
        <begin position="34"/>
        <end position="205"/>
    </location>
</feature>
<comment type="caution">
    <text evidence="12">The sequence shown here is derived from an EMBL/GenBank/DDBJ whole genome shotgun (WGS) entry which is preliminary data.</text>
</comment>
<feature type="short sequence motif" description="Q motif" evidence="6">
    <location>
        <begin position="1"/>
        <end position="29"/>
    </location>
</feature>
<dbReference type="SMART" id="SM00487">
    <property type="entry name" value="DEXDc"/>
    <property type="match status" value="1"/>
</dbReference>
<dbReference type="Pfam" id="PF03880">
    <property type="entry name" value="DbpA"/>
    <property type="match status" value="1"/>
</dbReference>
<protein>
    <submittedName>
        <fullName evidence="12">DEAD/DEAH box helicase</fullName>
    </submittedName>
</protein>
<dbReference type="InterPro" id="IPR001650">
    <property type="entry name" value="Helicase_C-like"/>
</dbReference>
<sequence length="557" mass="63178">MSFRNLGLHDEIVQAVESMGYENPTPIQEQAITQILSDEPQDLIGLAQTGTGKTAAFGLPLLHLIDTSNPKTQGLVVCPTRELASQISNELTQYAQFMKNLKIAVVYGGTSIDQQIRAVKRGAHIIVATPGRLIDMINRKAVKLENVEVVVLDEADEMFNMGFQEDIDNILSYTPETKNTWLFSATMSKEVEKVAHKYMDTPVEIAVSRRNESARNIEHHYYVVDRHNKYPALKRVIDFYPGIFGVIFCRTRKETQEIAESLTRDGYNAEAIHGDLSQVQREQVMKKFRERSLQLLVATDVAARGIDVSDVTHVINYNLPDDLESYTHRSGRTARAGKSGTSIILTVPREVYRVKDLGRFIKKDIILKKVPTGMDVCQNQMTALVGRVKEVEVSEEEIGKFLPEAYEALQELTKEDLIQRFVSVEFNRFLDYYRGAADINARERRNDSRDRNNRSGDRRKGAGKERFGLKTAQERFFMNLGEIDDLNKGALVRMICDRTGINSANLGSIDLKREYTFFDVEKKVAGKILTQLHGTNYKGRKVKVEVAQKKRGGRRHQ</sequence>
<dbReference type="CDD" id="cd00268">
    <property type="entry name" value="DEADc"/>
    <property type="match status" value="1"/>
</dbReference>
<gene>
    <name evidence="12" type="ORF">GCM10023331_04630</name>
</gene>
<dbReference type="CDD" id="cd18787">
    <property type="entry name" value="SF2_C_DEAD"/>
    <property type="match status" value="1"/>
</dbReference>
<dbReference type="Pfam" id="PF00270">
    <property type="entry name" value="DEAD"/>
    <property type="match status" value="1"/>
</dbReference>
<dbReference type="Pfam" id="PF00271">
    <property type="entry name" value="Helicase_C"/>
    <property type="match status" value="1"/>
</dbReference>
<evidence type="ECO:0000256" key="8">
    <source>
        <dbReference type="SAM" id="MobiDB-lite"/>
    </source>
</evidence>
<feature type="domain" description="DEAD-box RNA helicase Q" evidence="11">
    <location>
        <begin position="1"/>
        <end position="29"/>
    </location>
</feature>
<keyword evidence="2 7" id="KW-0378">Hydrolase</keyword>
<dbReference type="PROSITE" id="PS51195">
    <property type="entry name" value="Q_MOTIF"/>
    <property type="match status" value="1"/>
</dbReference>
<keyword evidence="4 7" id="KW-0067">ATP-binding</keyword>
<evidence type="ECO:0000256" key="7">
    <source>
        <dbReference type="RuleBase" id="RU000492"/>
    </source>
</evidence>
<name>A0ABP9D0C2_9BACT</name>
<dbReference type="Gene3D" id="3.30.70.330">
    <property type="match status" value="1"/>
</dbReference>
<dbReference type="PROSITE" id="PS00039">
    <property type="entry name" value="DEAD_ATP_HELICASE"/>
    <property type="match status" value="1"/>
</dbReference>
<keyword evidence="3 7" id="KW-0347">Helicase</keyword>
<dbReference type="InterPro" id="IPR027417">
    <property type="entry name" value="P-loop_NTPase"/>
</dbReference>
<dbReference type="EMBL" id="BAABJX010000009">
    <property type="protein sequence ID" value="GAA4823254.1"/>
    <property type="molecule type" value="Genomic_DNA"/>
</dbReference>
<evidence type="ECO:0000259" key="10">
    <source>
        <dbReference type="PROSITE" id="PS51194"/>
    </source>
</evidence>
<dbReference type="InterPro" id="IPR000629">
    <property type="entry name" value="RNA-helicase_DEAD-box_CS"/>
</dbReference>
<dbReference type="GO" id="GO:0004386">
    <property type="term" value="F:helicase activity"/>
    <property type="evidence" value="ECO:0007669"/>
    <property type="project" value="UniProtKB-KW"/>
</dbReference>
<evidence type="ECO:0000256" key="5">
    <source>
        <dbReference type="ARBA" id="ARBA00038437"/>
    </source>
</evidence>
<evidence type="ECO:0000259" key="11">
    <source>
        <dbReference type="PROSITE" id="PS51195"/>
    </source>
</evidence>
<reference evidence="13" key="1">
    <citation type="journal article" date="2019" name="Int. J. Syst. Evol. Microbiol.">
        <title>The Global Catalogue of Microorganisms (GCM) 10K type strain sequencing project: providing services to taxonomists for standard genome sequencing and annotation.</title>
        <authorList>
            <consortium name="The Broad Institute Genomics Platform"/>
            <consortium name="The Broad Institute Genome Sequencing Center for Infectious Disease"/>
            <person name="Wu L."/>
            <person name="Ma J."/>
        </authorList>
    </citation>
    <scope>NUCLEOTIDE SEQUENCE [LARGE SCALE GENOMIC DNA]</scope>
    <source>
        <strain evidence="13">JCM 18326</strain>
    </source>
</reference>
<dbReference type="Gene3D" id="3.40.50.300">
    <property type="entry name" value="P-loop containing nucleotide triphosphate hydrolases"/>
    <property type="match status" value="2"/>
</dbReference>
<accession>A0ABP9D0C2</accession>
<dbReference type="InterPro" id="IPR014001">
    <property type="entry name" value="Helicase_ATP-bd"/>
</dbReference>
<keyword evidence="1 7" id="KW-0547">Nucleotide-binding</keyword>
<dbReference type="InterPro" id="IPR014014">
    <property type="entry name" value="RNA_helicase_DEAD_Q_motif"/>
</dbReference>
<dbReference type="SUPFAM" id="SSF52540">
    <property type="entry name" value="P-loop containing nucleoside triphosphate hydrolases"/>
    <property type="match status" value="1"/>
</dbReference>
<organism evidence="12 13">
    <name type="scientific">Algivirga pacifica</name>
    <dbReference type="NCBI Taxonomy" id="1162670"/>
    <lineage>
        <taxon>Bacteria</taxon>
        <taxon>Pseudomonadati</taxon>
        <taxon>Bacteroidota</taxon>
        <taxon>Cytophagia</taxon>
        <taxon>Cytophagales</taxon>
        <taxon>Flammeovirgaceae</taxon>
        <taxon>Algivirga</taxon>
    </lineage>
</organism>
<evidence type="ECO:0000256" key="1">
    <source>
        <dbReference type="ARBA" id="ARBA00022741"/>
    </source>
</evidence>
<dbReference type="Proteomes" id="UP001500298">
    <property type="component" value="Unassembled WGS sequence"/>
</dbReference>
<comment type="similarity">
    <text evidence="5 7">Belongs to the DEAD box helicase family.</text>
</comment>
<dbReference type="CDD" id="cd12252">
    <property type="entry name" value="RRM_DbpA"/>
    <property type="match status" value="1"/>
</dbReference>
<dbReference type="InterPro" id="IPR011545">
    <property type="entry name" value="DEAD/DEAH_box_helicase_dom"/>
</dbReference>
<dbReference type="PANTHER" id="PTHR47959">
    <property type="entry name" value="ATP-DEPENDENT RNA HELICASE RHLE-RELATED"/>
    <property type="match status" value="1"/>
</dbReference>
<dbReference type="InterPro" id="IPR012677">
    <property type="entry name" value="Nucleotide-bd_a/b_plait_sf"/>
</dbReference>
<evidence type="ECO:0000256" key="6">
    <source>
        <dbReference type="PROSITE-ProRule" id="PRU00552"/>
    </source>
</evidence>
<dbReference type="PROSITE" id="PS51194">
    <property type="entry name" value="HELICASE_CTER"/>
    <property type="match status" value="1"/>
</dbReference>
<feature type="region of interest" description="Disordered" evidence="8">
    <location>
        <begin position="442"/>
        <end position="464"/>
    </location>
</feature>
<evidence type="ECO:0000256" key="4">
    <source>
        <dbReference type="ARBA" id="ARBA00022840"/>
    </source>
</evidence>
<evidence type="ECO:0000313" key="13">
    <source>
        <dbReference type="Proteomes" id="UP001500298"/>
    </source>
</evidence>
<dbReference type="InterPro" id="IPR044742">
    <property type="entry name" value="DEAD/DEAH_RhlB"/>
</dbReference>
<dbReference type="PANTHER" id="PTHR47959:SF13">
    <property type="entry name" value="ATP-DEPENDENT RNA HELICASE RHLE"/>
    <property type="match status" value="1"/>
</dbReference>
<dbReference type="InterPro" id="IPR005580">
    <property type="entry name" value="DbpA/CsdA_RNA-bd_dom"/>
</dbReference>
<dbReference type="PROSITE" id="PS51192">
    <property type="entry name" value="HELICASE_ATP_BIND_1"/>
    <property type="match status" value="1"/>
</dbReference>
<keyword evidence="13" id="KW-1185">Reference proteome</keyword>
<evidence type="ECO:0000259" key="9">
    <source>
        <dbReference type="PROSITE" id="PS51192"/>
    </source>
</evidence>
<evidence type="ECO:0000313" key="12">
    <source>
        <dbReference type="EMBL" id="GAA4823254.1"/>
    </source>
</evidence>
<proteinExistence type="inferred from homology"/>
<evidence type="ECO:0000256" key="3">
    <source>
        <dbReference type="ARBA" id="ARBA00022806"/>
    </source>
</evidence>
<dbReference type="RefSeq" id="WP_345368868.1">
    <property type="nucleotide sequence ID" value="NZ_BAABJX010000009.1"/>
</dbReference>
<evidence type="ECO:0000256" key="2">
    <source>
        <dbReference type="ARBA" id="ARBA00022801"/>
    </source>
</evidence>
<feature type="domain" description="Helicase C-terminal" evidence="10">
    <location>
        <begin position="232"/>
        <end position="378"/>
    </location>
</feature>
<dbReference type="SMART" id="SM00490">
    <property type="entry name" value="HELICc"/>
    <property type="match status" value="1"/>
</dbReference>